<keyword evidence="1" id="KW-1133">Transmembrane helix</keyword>
<feature type="transmembrane region" description="Helical" evidence="1">
    <location>
        <begin position="48"/>
        <end position="71"/>
    </location>
</feature>
<feature type="transmembrane region" description="Helical" evidence="1">
    <location>
        <begin position="168"/>
        <end position="189"/>
    </location>
</feature>
<feature type="transmembrane region" description="Helical" evidence="1">
    <location>
        <begin position="7"/>
        <end position="28"/>
    </location>
</feature>
<keyword evidence="1" id="KW-0812">Transmembrane</keyword>
<keyword evidence="1" id="KW-0472">Membrane</keyword>
<proteinExistence type="predicted"/>
<gene>
    <name evidence="2" type="ORF">H8B09_29685</name>
</gene>
<protein>
    <submittedName>
        <fullName evidence="2">KinB-signaling pathway activation protein</fullName>
    </submittedName>
</protein>
<feature type="transmembrane region" description="Helical" evidence="1">
    <location>
        <begin position="142"/>
        <end position="162"/>
    </location>
</feature>
<dbReference type="RefSeq" id="WP_191207207.1">
    <property type="nucleotide sequence ID" value="NZ_JACXZA010000013.1"/>
</dbReference>
<sequence>MTIRKLFFLFWSSMAVGAVTCTVLGLALQFTDQSYGFLKVEETGYNALMMAISGLMIGVFAMMGFFAYLTVNYIALSIFRQKYLWTMLQGYTSLFATFALGYMLYGERERLSNWLYWVLPTALAIGSIVVAYFKAKQTNRSAFVPTVFLMFVVTVLEAWPSINGETNAVSVIFMITPLFICNAFQIMWLHRLVGSANEKTDSANVAKSV</sequence>
<dbReference type="SMART" id="SM01251">
    <property type="entry name" value="KbaA"/>
    <property type="match status" value="1"/>
</dbReference>
<accession>A0ABR8N417</accession>
<name>A0ABR8N417_9BACL</name>
<dbReference type="PIRSF" id="PIRSF029886">
    <property type="entry name" value="KBAA"/>
    <property type="match status" value="1"/>
</dbReference>
<feature type="transmembrane region" description="Helical" evidence="1">
    <location>
        <begin position="114"/>
        <end position="133"/>
    </location>
</feature>
<dbReference type="Pfam" id="PF14089">
    <property type="entry name" value="KbaA"/>
    <property type="match status" value="1"/>
</dbReference>
<dbReference type="InterPro" id="IPR024164">
    <property type="entry name" value="KinB-signalling_activ"/>
</dbReference>
<dbReference type="EMBL" id="JACXZA010000013">
    <property type="protein sequence ID" value="MBD3922917.1"/>
    <property type="molecule type" value="Genomic_DNA"/>
</dbReference>
<evidence type="ECO:0000313" key="3">
    <source>
        <dbReference type="Proteomes" id="UP000609346"/>
    </source>
</evidence>
<keyword evidence="3" id="KW-1185">Reference proteome</keyword>
<comment type="caution">
    <text evidence="2">The sequence shown here is derived from an EMBL/GenBank/DDBJ whole genome shotgun (WGS) entry which is preliminary data.</text>
</comment>
<dbReference type="Proteomes" id="UP000609346">
    <property type="component" value="Unassembled WGS sequence"/>
</dbReference>
<evidence type="ECO:0000313" key="2">
    <source>
        <dbReference type="EMBL" id="MBD3922917.1"/>
    </source>
</evidence>
<organism evidence="2 3">
    <name type="scientific">Paenibacillus terricola</name>
    <dbReference type="NCBI Taxonomy" id="2763503"/>
    <lineage>
        <taxon>Bacteria</taxon>
        <taxon>Bacillati</taxon>
        <taxon>Bacillota</taxon>
        <taxon>Bacilli</taxon>
        <taxon>Bacillales</taxon>
        <taxon>Paenibacillaceae</taxon>
        <taxon>Paenibacillus</taxon>
    </lineage>
</organism>
<feature type="transmembrane region" description="Helical" evidence="1">
    <location>
        <begin position="83"/>
        <end position="102"/>
    </location>
</feature>
<reference evidence="2 3" key="1">
    <citation type="submission" date="2020-09" db="EMBL/GenBank/DDBJ databases">
        <title>Paenibacillus sp. strain PR3 16S rRNA gene Genome sequencing and assembly.</title>
        <authorList>
            <person name="Kim J."/>
        </authorList>
    </citation>
    <scope>NUCLEOTIDE SEQUENCE [LARGE SCALE GENOMIC DNA]</scope>
    <source>
        <strain evidence="2 3">PR3</strain>
    </source>
</reference>
<evidence type="ECO:0000256" key="1">
    <source>
        <dbReference type="SAM" id="Phobius"/>
    </source>
</evidence>